<feature type="region of interest" description="Disordered" evidence="1">
    <location>
        <begin position="13"/>
        <end position="53"/>
    </location>
</feature>
<keyword evidence="3" id="KW-1185">Reference proteome</keyword>
<dbReference type="RefSeq" id="WP_192770581.1">
    <property type="nucleotide sequence ID" value="NZ_JADBEB010000001.1"/>
</dbReference>
<organism evidence="2 3">
    <name type="scientific">Plantactinospora soyae</name>
    <dbReference type="NCBI Taxonomy" id="1544732"/>
    <lineage>
        <taxon>Bacteria</taxon>
        <taxon>Bacillati</taxon>
        <taxon>Actinomycetota</taxon>
        <taxon>Actinomycetes</taxon>
        <taxon>Micromonosporales</taxon>
        <taxon>Micromonosporaceae</taxon>
        <taxon>Plantactinospora</taxon>
    </lineage>
</organism>
<dbReference type="AlphaFoldDB" id="A0A927RBB6"/>
<accession>A0A927RBB6</accession>
<dbReference type="Proteomes" id="UP000649753">
    <property type="component" value="Unassembled WGS sequence"/>
</dbReference>
<name>A0A927RBB6_9ACTN</name>
<comment type="caution">
    <text evidence="2">The sequence shown here is derived from an EMBL/GenBank/DDBJ whole genome shotgun (WGS) entry which is preliminary data.</text>
</comment>
<dbReference type="EMBL" id="JADBEB010000001">
    <property type="protein sequence ID" value="MBE1491521.1"/>
    <property type="molecule type" value="Genomic_DNA"/>
</dbReference>
<proteinExistence type="predicted"/>
<evidence type="ECO:0000256" key="1">
    <source>
        <dbReference type="SAM" id="MobiDB-lite"/>
    </source>
</evidence>
<gene>
    <name evidence="2" type="ORF">H4W31_007159</name>
</gene>
<feature type="compositionally biased region" description="Basic and acidic residues" evidence="1">
    <location>
        <begin position="43"/>
        <end position="53"/>
    </location>
</feature>
<sequence length="53" mass="5757">MSTIDSIIAAVPAATRRHRGSDIAELSTQVRRAASSIDVSTATDDRPDRHPQR</sequence>
<evidence type="ECO:0000313" key="3">
    <source>
        <dbReference type="Proteomes" id="UP000649753"/>
    </source>
</evidence>
<protein>
    <submittedName>
        <fullName evidence="2">Uncharacterized protein</fullName>
    </submittedName>
</protein>
<reference evidence="2" key="1">
    <citation type="submission" date="2020-10" db="EMBL/GenBank/DDBJ databases">
        <title>Sequencing the genomes of 1000 actinobacteria strains.</title>
        <authorList>
            <person name="Klenk H.-P."/>
        </authorList>
    </citation>
    <scope>NUCLEOTIDE SEQUENCE</scope>
    <source>
        <strain evidence="2">DSM 46832</strain>
    </source>
</reference>
<evidence type="ECO:0000313" key="2">
    <source>
        <dbReference type="EMBL" id="MBE1491521.1"/>
    </source>
</evidence>